<sequence length="381" mass="42953">MVELGITTLALSTFANVHQDSPASKIASRKYEKLLGIVRQKVQTLDETNVDSCLLAIFTMARYEATTYFDVHGAVSSCKSLLHHDGSKAVLKLWKEGLSHKMAATEVIKHSRRGVIRSALIRGTFIPEWLQNGHDFGERGRELAFDYIMVQLLNLRYEVRALSVKAGKANGQSSGKVAERALELFDKLHDIDSSLQDWKAHFPRGWAYRSAHSNLQLVGSGSENTPWTIYSYSSPLHAWTWNQYITTCMLIDNTRIKILEICKDSTSDGYSWKEQLTQCVSRIHTMSDQLAANIPYCLQRFKPTHGQSEEAEGPDHIWYSPDRKIKPYAANQLIWPIGIAAGISNMDPKQRQWFRSMLSALGKITGHGVIASADTNNWLQL</sequence>
<proteinExistence type="predicted"/>
<organism evidence="1 2">
    <name type="scientific">Exophiala bonariae</name>
    <dbReference type="NCBI Taxonomy" id="1690606"/>
    <lineage>
        <taxon>Eukaryota</taxon>
        <taxon>Fungi</taxon>
        <taxon>Dikarya</taxon>
        <taxon>Ascomycota</taxon>
        <taxon>Pezizomycotina</taxon>
        <taxon>Eurotiomycetes</taxon>
        <taxon>Chaetothyriomycetidae</taxon>
        <taxon>Chaetothyriales</taxon>
        <taxon>Herpotrichiellaceae</taxon>
        <taxon>Exophiala</taxon>
    </lineage>
</organism>
<reference evidence="1 2" key="1">
    <citation type="submission" date="2023-08" db="EMBL/GenBank/DDBJ databases">
        <title>Black Yeasts Isolated from many extreme environments.</title>
        <authorList>
            <person name="Coleine C."/>
            <person name="Stajich J.E."/>
            <person name="Selbmann L."/>
        </authorList>
    </citation>
    <scope>NUCLEOTIDE SEQUENCE [LARGE SCALE GENOMIC DNA]</scope>
    <source>
        <strain evidence="1 2">CCFEE 5792</strain>
    </source>
</reference>
<accession>A0AAV9N6L3</accession>
<evidence type="ECO:0000313" key="1">
    <source>
        <dbReference type="EMBL" id="KAK5048643.1"/>
    </source>
</evidence>
<dbReference type="EMBL" id="JAVRRD010000021">
    <property type="protein sequence ID" value="KAK5048643.1"/>
    <property type="molecule type" value="Genomic_DNA"/>
</dbReference>
<name>A0AAV9N6L3_9EURO</name>
<dbReference type="PANTHER" id="PTHR38791">
    <property type="entry name" value="ZN(II)2CYS6 TRANSCRIPTION FACTOR (EUROFUNG)-RELATED-RELATED"/>
    <property type="match status" value="1"/>
</dbReference>
<protein>
    <submittedName>
        <fullName evidence="1">Uncharacterized protein</fullName>
    </submittedName>
</protein>
<dbReference type="PANTHER" id="PTHR38791:SF1">
    <property type="entry name" value="TRANSCRIPTION FACTOR, PUTATIVE-RELATED"/>
    <property type="match status" value="1"/>
</dbReference>
<dbReference type="Proteomes" id="UP001358417">
    <property type="component" value="Unassembled WGS sequence"/>
</dbReference>
<comment type="caution">
    <text evidence="1">The sequence shown here is derived from an EMBL/GenBank/DDBJ whole genome shotgun (WGS) entry which is preliminary data.</text>
</comment>
<evidence type="ECO:0000313" key="2">
    <source>
        <dbReference type="Proteomes" id="UP001358417"/>
    </source>
</evidence>
<gene>
    <name evidence="1" type="ORF">LTR84_005734</name>
</gene>
<dbReference type="RefSeq" id="XP_064704002.1">
    <property type="nucleotide sequence ID" value="XM_064849299.1"/>
</dbReference>
<keyword evidence="2" id="KW-1185">Reference proteome</keyword>
<dbReference type="InterPro" id="IPR053175">
    <property type="entry name" value="DHMBA_Reg_Transcription_Factor"/>
</dbReference>
<dbReference type="GeneID" id="89973909"/>
<dbReference type="AlphaFoldDB" id="A0AAV9N6L3"/>